<keyword evidence="2" id="KW-1185">Reference proteome</keyword>
<gene>
    <name evidence="1" type="ORF">PXEA_LOCUS30071</name>
</gene>
<comment type="caution">
    <text evidence="1">The sequence shown here is derived from an EMBL/GenBank/DDBJ whole genome shotgun (WGS) entry which is preliminary data.</text>
</comment>
<dbReference type="EMBL" id="CAAALY010252774">
    <property type="protein sequence ID" value="VEL36631.1"/>
    <property type="molecule type" value="Genomic_DNA"/>
</dbReference>
<dbReference type="AlphaFoldDB" id="A0A448XH85"/>
<dbReference type="Proteomes" id="UP000784294">
    <property type="component" value="Unassembled WGS sequence"/>
</dbReference>
<accession>A0A448XH85</accession>
<reference evidence="1" key="1">
    <citation type="submission" date="2018-11" db="EMBL/GenBank/DDBJ databases">
        <authorList>
            <consortium name="Pathogen Informatics"/>
        </authorList>
    </citation>
    <scope>NUCLEOTIDE SEQUENCE</scope>
</reference>
<evidence type="ECO:0000313" key="2">
    <source>
        <dbReference type="Proteomes" id="UP000784294"/>
    </source>
</evidence>
<sequence>MTQSPVAGHECSRRDDSRAHLHTVVCRDLLKVPFTHSRLLRRVDTQTGGYHRLVADGPRDHLLYATPGGTSRPVNRSNIPPHMIFLTLPVPPADHLF</sequence>
<protein>
    <submittedName>
        <fullName evidence="1">Uncharacterized protein</fullName>
    </submittedName>
</protein>
<organism evidence="1 2">
    <name type="scientific">Protopolystoma xenopodis</name>
    <dbReference type="NCBI Taxonomy" id="117903"/>
    <lineage>
        <taxon>Eukaryota</taxon>
        <taxon>Metazoa</taxon>
        <taxon>Spiralia</taxon>
        <taxon>Lophotrochozoa</taxon>
        <taxon>Platyhelminthes</taxon>
        <taxon>Monogenea</taxon>
        <taxon>Polyopisthocotylea</taxon>
        <taxon>Polystomatidea</taxon>
        <taxon>Polystomatidae</taxon>
        <taxon>Protopolystoma</taxon>
    </lineage>
</organism>
<name>A0A448XH85_9PLAT</name>
<evidence type="ECO:0000313" key="1">
    <source>
        <dbReference type="EMBL" id="VEL36631.1"/>
    </source>
</evidence>
<proteinExistence type="predicted"/>